<dbReference type="GO" id="GO:0046872">
    <property type="term" value="F:metal ion binding"/>
    <property type="evidence" value="ECO:0007669"/>
    <property type="project" value="UniProtKB-KW"/>
</dbReference>
<dbReference type="Pfam" id="PF24827">
    <property type="entry name" value="AstE_AspA_cat"/>
    <property type="match status" value="1"/>
</dbReference>
<dbReference type="PANTHER" id="PTHR37326">
    <property type="entry name" value="BLL3975 PROTEIN"/>
    <property type="match status" value="1"/>
</dbReference>
<dbReference type="InterPro" id="IPR053138">
    <property type="entry name" value="N-alpha-Ac-DABA_deacetylase"/>
</dbReference>
<keyword evidence="4" id="KW-0862">Zinc</keyword>
<dbReference type="CDD" id="cd06230">
    <property type="entry name" value="M14_ASTE_ASPA_like"/>
    <property type="match status" value="1"/>
</dbReference>
<evidence type="ECO:0000256" key="4">
    <source>
        <dbReference type="ARBA" id="ARBA00022833"/>
    </source>
</evidence>
<dbReference type="SUPFAM" id="SSF53187">
    <property type="entry name" value="Zn-dependent exopeptidases"/>
    <property type="match status" value="1"/>
</dbReference>
<dbReference type="RefSeq" id="WP_145096368.1">
    <property type="nucleotide sequence ID" value="NZ_CP036348.1"/>
</dbReference>
<dbReference type="EMBL" id="CP036348">
    <property type="protein sequence ID" value="QDV69227.1"/>
    <property type="molecule type" value="Genomic_DNA"/>
</dbReference>
<sequence>MDLHPIEIVGRHPGPKILILAGIHGDEYEPIAAVRRLAGQIDREQLTGKVTLVPIANHSAYLRHSRVGTDQLDLARTFPGSADGTPTQQVAHAITGLIQQSDLMIDLHTGGLAMEISPLVGYMLVSDPSTLQKQRQMATAFGLPIVWGTTASLPGRSLSAARDANVPAIYAEWGGGGGCQAAGVAAYTAGCLQVMAQCEMLPSPAAAAPVDRCVIEDDRDTSGHLQLNYPAPHAGFYEPTLPLDSTVRPGDELGRLHDPFTSHTTTIYSTQTGRLFTRRVLPPVEAGDCLAVILEDPAETGTTNE</sequence>
<dbReference type="AlphaFoldDB" id="A0A518JUK9"/>
<keyword evidence="7" id="KW-1185">Reference proteome</keyword>
<gene>
    <name evidence="6" type="primary">astE</name>
    <name evidence="6" type="ORF">Poly24_29420</name>
</gene>
<keyword evidence="3 6" id="KW-0378">Hydrolase</keyword>
<dbReference type="Gene3D" id="3.40.630.10">
    <property type="entry name" value="Zn peptidases"/>
    <property type="match status" value="1"/>
</dbReference>
<evidence type="ECO:0000313" key="7">
    <source>
        <dbReference type="Proteomes" id="UP000315082"/>
    </source>
</evidence>
<dbReference type="PIRSF" id="PIRSF039012">
    <property type="entry name" value="ASP"/>
    <property type="match status" value="1"/>
</dbReference>
<organism evidence="6 7">
    <name type="scientific">Rosistilla carotiformis</name>
    <dbReference type="NCBI Taxonomy" id="2528017"/>
    <lineage>
        <taxon>Bacteria</taxon>
        <taxon>Pseudomonadati</taxon>
        <taxon>Planctomycetota</taxon>
        <taxon>Planctomycetia</taxon>
        <taxon>Pirellulales</taxon>
        <taxon>Pirellulaceae</taxon>
        <taxon>Rosistilla</taxon>
    </lineage>
</organism>
<comment type="cofactor">
    <cofactor evidence="1">
        <name>Zn(2+)</name>
        <dbReference type="ChEBI" id="CHEBI:29105"/>
    </cofactor>
</comment>
<dbReference type="PANTHER" id="PTHR37326:SF1">
    <property type="entry name" value="BLL3975 PROTEIN"/>
    <property type="match status" value="1"/>
</dbReference>
<reference evidence="6 7" key="1">
    <citation type="submission" date="2019-02" db="EMBL/GenBank/DDBJ databases">
        <title>Deep-cultivation of Planctomycetes and their phenomic and genomic characterization uncovers novel biology.</title>
        <authorList>
            <person name="Wiegand S."/>
            <person name="Jogler M."/>
            <person name="Boedeker C."/>
            <person name="Pinto D."/>
            <person name="Vollmers J."/>
            <person name="Rivas-Marin E."/>
            <person name="Kohn T."/>
            <person name="Peeters S.H."/>
            <person name="Heuer A."/>
            <person name="Rast P."/>
            <person name="Oberbeckmann S."/>
            <person name="Bunk B."/>
            <person name="Jeske O."/>
            <person name="Meyerdierks A."/>
            <person name="Storesund J.E."/>
            <person name="Kallscheuer N."/>
            <person name="Luecker S."/>
            <person name="Lage O.M."/>
            <person name="Pohl T."/>
            <person name="Merkel B.J."/>
            <person name="Hornburger P."/>
            <person name="Mueller R.-W."/>
            <person name="Bruemmer F."/>
            <person name="Labrenz M."/>
            <person name="Spormann A.M."/>
            <person name="Op den Camp H."/>
            <person name="Overmann J."/>
            <person name="Amann R."/>
            <person name="Jetten M.S.M."/>
            <person name="Mascher T."/>
            <person name="Medema M.H."/>
            <person name="Devos D.P."/>
            <person name="Kaster A.-K."/>
            <person name="Ovreas L."/>
            <person name="Rohde M."/>
            <person name="Galperin M.Y."/>
            <person name="Jogler C."/>
        </authorList>
    </citation>
    <scope>NUCLEOTIDE SEQUENCE [LARGE SCALE GENOMIC DNA]</scope>
    <source>
        <strain evidence="6 7">Poly24</strain>
    </source>
</reference>
<feature type="domain" description="Succinylglutamate desuccinylase/Aspartoacylase catalytic" evidence="5">
    <location>
        <begin position="13"/>
        <end position="195"/>
    </location>
</feature>
<dbReference type="InterPro" id="IPR043795">
    <property type="entry name" value="N-alpha-Ac-DABA-like"/>
</dbReference>
<evidence type="ECO:0000259" key="5">
    <source>
        <dbReference type="Pfam" id="PF24827"/>
    </source>
</evidence>
<dbReference type="GO" id="GO:0016788">
    <property type="term" value="F:hydrolase activity, acting on ester bonds"/>
    <property type="evidence" value="ECO:0007669"/>
    <property type="project" value="InterPro"/>
</dbReference>
<keyword evidence="2" id="KW-0479">Metal-binding</keyword>
<evidence type="ECO:0000256" key="2">
    <source>
        <dbReference type="ARBA" id="ARBA00022723"/>
    </source>
</evidence>
<dbReference type="InterPro" id="IPR055438">
    <property type="entry name" value="AstE_AspA_cat"/>
</dbReference>
<name>A0A518JUK9_9BACT</name>
<dbReference type="KEGG" id="rcf:Poly24_29420"/>
<evidence type="ECO:0000256" key="1">
    <source>
        <dbReference type="ARBA" id="ARBA00001947"/>
    </source>
</evidence>
<evidence type="ECO:0000256" key="3">
    <source>
        <dbReference type="ARBA" id="ARBA00022801"/>
    </source>
</evidence>
<evidence type="ECO:0000313" key="6">
    <source>
        <dbReference type="EMBL" id="QDV69227.1"/>
    </source>
</evidence>
<dbReference type="GO" id="GO:0009017">
    <property type="term" value="F:succinylglutamate desuccinylase activity"/>
    <property type="evidence" value="ECO:0007669"/>
    <property type="project" value="UniProtKB-EC"/>
</dbReference>
<dbReference type="OrthoDB" id="9782876at2"/>
<dbReference type="EC" id="3.5.1.96" evidence="6"/>
<protein>
    <submittedName>
        <fullName evidence="6">Succinylglutamate desuccinylase</fullName>
        <ecNumber evidence="6">3.5.1.96</ecNumber>
    </submittedName>
</protein>
<proteinExistence type="predicted"/>
<dbReference type="Proteomes" id="UP000315082">
    <property type="component" value="Chromosome"/>
</dbReference>
<accession>A0A518JUK9</accession>